<proteinExistence type="predicted"/>
<keyword evidence="6" id="KW-1185">Reference proteome</keyword>
<evidence type="ECO:0000256" key="2">
    <source>
        <dbReference type="ARBA" id="ARBA00023125"/>
    </source>
</evidence>
<keyword evidence="3" id="KW-0804">Transcription</keyword>
<dbReference type="EMBL" id="VLLI01000004">
    <property type="protein sequence ID" value="TWJ01634.1"/>
    <property type="molecule type" value="Genomic_DNA"/>
</dbReference>
<gene>
    <name evidence="5" type="ORF">JN11_01785</name>
</gene>
<dbReference type="CDD" id="cd06267">
    <property type="entry name" value="PBP1_LacI_sugar_binding-like"/>
    <property type="match status" value="1"/>
</dbReference>
<dbReference type="GO" id="GO:0000976">
    <property type="term" value="F:transcription cis-regulatory region binding"/>
    <property type="evidence" value="ECO:0007669"/>
    <property type="project" value="TreeGrafter"/>
</dbReference>
<dbReference type="InterPro" id="IPR046335">
    <property type="entry name" value="LacI/GalR-like_sensor"/>
</dbReference>
<dbReference type="Gene3D" id="3.40.50.2300">
    <property type="match status" value="2"/>
</dbReference>
<dbReference type="SMART" id="SM00354">
    <property type="entry name" value="HTH_LACI"/>
    <property type="match status" value="1"/>
</dbReference>
<evidence type="ECO:0000313" key="5">
    <source>
        <dbReference type="EMBL" id="TWJ01634.1"/>
    </source>
</evidence>
<name>A0A562U795_9SPHI</name>
<evidence type="ECO:0000256" key="3">
    <source>
        <dbReference type="ARBA" id="ARBA00023163"/>
    </source>
</evidence>
<dbReference type="Pfam" id="PF00356">
    <property type="entry name" value="LacI"/>
    <property type="match status" value="1"/>
</dbReference>
<dbReference type="OrthoDB" id="9803256at2"/>
<dbReference type="Proteomes" id="UP000317010">
    <property type="component" value="Unassembled WGS sequence"/>
</dbReference>
<dbReference type="InterPro" id="IPR000843">
    <property type="entry name" value="HTH_LacI"/>
</dbReference>
<dbReference type="PROSITE" id="PS50932">
    <property type="entry name" value="HTH_LACI_2"/>
    <property type="match status" value="1"/>
</dbReference>
<keyword evidence="1" id="KW-0805">Transcription regulation</keyword>
<dbReference type="RefSeq" id="WP_144911725.1">
    <property type="nucleotide sequence ID" value="NZ_VLLI01000004.1"/>
</dbReference>
<dbReference type="GO" id="GO:0003700">
    <property type="term" value="F:DNA-binding transcription factor activity"/>
    <property type="evidence" value="ECO:0007669"/>
    <property type="project" value="TreeGrafter"/>
</dbReference>
<feature type="domain" description="HTH lacI-type" evidence="4">
    <location>
        <begin position="8"/>
        <end position="62"/>
    </location>
</feature>
<organism evidence="5 6">
    <name type="scientific">Mucilaginibacter frigoritolerans</name>
    <dbReference type="NCBI Taxonomy" id="652788"/>
    <lineage>
        <taxon>Bacteria</taxon>
        <taxon>Pseudomonadati</taxon>
        <taxon>Bacteroidota</taxon>
        <taxon>Sphingobacteriia</taxon>
        <taxon>Sphingobacteriales</taxon>
        <taxon>Sphingobacteriaceae</taxon>
        <taxon>Mucilaginibacter</taxon>
    </lineage>
</organism>
<comment type="caution">
    <text evidence="5">The sequence shown here is derived from an EMBL/GenBank/DDBJ whole genome shotgun (WGS) entry which is preliminary data.</text>
</comment>
<dbReference type="InterPro" id="IPR028082">
    <property type="entry name" value="Peripla_BP_I"/>
</dbReference>
<evidence type="ECO:0000313" key="6">
    <source>
        <dbReference type="Proteomes" id="UP000317010"/>
    </source>
</evidence>
<protein>
    <submittedName>
        <fullName evidence="5">LacI family transcriptional regulator</fullName>
    </submittedName>
</protein>
<dbReference type="Pfam" id="PF13377">
    <property type="entry name" value="Peripla_BP_3"/>
    <property type="match status" value="1"/>
</dbReference>
<dbReference type="SUPFAM" id="SSF53822">
    <property type="entry name" value="Periplasmic binding protein-like I"/>
    <property type="match status" value="1"/>
</dbReference>
<dbReference type="PANTHER" id="PTHR30146">
    <property type="entry name" value="LACI-RELATED TRANSCRIPTIONAL REPRESSOR"/>
    <property type="match status" value="1"/>
</dbReference>
<dbReference type="InterPro" id="IPR010982">
    <property type="entry name" value="Lambda_DNA-bd_dom_sf"/>
</dbReference>
<evidence type="ECO:0000256" key="1">
    <source>
        <dbReference type="ARBA" id="ARBA00023015"/>
    </source>
</evidence>
<accession>A0A562U795</accession>
<sequence length="346" mass="38616">MSDQEKEVTIYDIANKLNISAATVSRGLKDHPAINKNTKKKILAAAAEMGYRSNSFASNLRKKSSHIIGVIVPRLNSSFMSDVIAGIEKVVNEANYNLFISQSLESMKKEVSNAKAMFNNRVDGLMVSLAYDTSDIAHFESFINRGIPLVFFDRIYEHEKCPSIYINNYKAAYDITSHLIEQGCKRIAHISGNQLRNVYAERTRGYQQALKDNHVPFDDTLLIINDLSARAGNEAANQLLNLPVRPDGVFVANDICAISCMQAMKKQDIKIPDDIAFAGFNNDPTSCVIEPNLTTIDYKGYEMGETAARIMINHLVNNDDLQKTQSLILRSELIIRESSLKKGSKT</sequence>
<dbReference type="Gene3D" id="1.10.260.40">
    <property type="entry name" value="lambda repressor-like DNA-binding domains"/>
    <property type="match status" value="1"/>
</dbReference>
<keyword evidence="2" id="KW-0238">DNA-binding</keyword>
<dbReference type="SUPFAM" id="SSF47413">
    <property type="entry name" value="lambda repressor-like DNA-binding domains"/>
    <property type="match status" value="1"/>
</dbReference>
<dbReference type="CDD" id="cd01392">
    <property type="entry name" value="HTH_LacI"/>
    <property type="match status" value="1"/>
</dbReference>
<dbReference type="PANTHER" id="PTHR30146:SF109">
    <property type="entry name" value="HTH-TYPE TRANSCRIPTIONAL REGULATOR GALS"/>
    <property type="match status" value="1"/>
</dbReference>
<evidence type="ECO:0000259" key="4">
    <source>
        <dbReference type="PROSITE" id="PS50932"/>
    </source>
</evidence>
<dbReference type="AlphaFoldDB" id="A0A562U795"/>
<reference evidence="5 6" key="1">
    <citation type="submission" date="2019-07" db="EMBL/GenBank/DDBJ databases">
        <title>Genomic Encyclopedia of Archaeal and Bacterial Type Strains, Phase II (KMG-II): from individual species to whole genera.</title>
        <authorList>
            <person name="Goeker M."/>
        </authorList>
    </citation>
    <scope>NUCLEOTIDE SEQUENCE [LARGE SCALE GENOMIC DNA]</scope>
    <source>
        <strain evidence="5 6">ATCC BAA-1854</strain>
    </source>
</reference>